<dbReference type="EC" id="2.4.1.122" evidence="4"/>
<keyword evidence="8" id="KW-0547">Nucleotide-binding</keyword>
<evidence type="ECO:0000256" key="4">
    <source>
        <dbReference type="ARBA" id="ARBA00012557"/>
    </source>
</evidence>
<comment type="subcellular location">
    <subcellularLocation>
        <location evidence="1">Membrane</location>
        <topology evidence="1">Single-pass type II membrane protein</topology>
    </subcellularLocation>
</comment>
<keyword evidence="9" id="KW-0735">Signal-anchor</keyword>
<feature type="domain" description="Fringe-like glycosyltransferase" evidence="12">
    <location>
        <begin position="61"/>
        <end position="231"/>
    </location>
</feature>
<dbReference type="EMBL" id="CAXLJL010000313">
    <property type="protein sequence ID" value="CAL5136425.1"/>
    <property type="molecule type" value="Genomic_DNA"/>
</dbReference>
<comment type="pathway">
    <text evidence="2">Protein modification; protein glycosylation.</text>
</comment>
<comment type="caution">
    <text evidence="13">The sequence shown here is derived from an EMBL/GenBank/DDBJ whole genome shotgun (WGS) entry which is preliminary data.</text>
</comment>
<evidence type="ECO:0000256" key="8">
    <source>
        <dbReference type="ARBA" id="ARBA00022741"/>
    </source>
</evidence>
<evidence type="ECO:0000256" key="1">
    <source>
        <dbReference type="ARBA" id="ARBA00004606"/>
    </source>
</evidence>
<proteinExistence type="inferred from homology"/>
<name>A0AAV2TJ35_CALDB</name>
<evidence type="ECO:0000256" key="9">
    <source>
        <dbReference type="ARBA" id="ARBA00022968"/>
    </source>
</evidence>
<keyword evidence="5" id="KW-0328">Glycosyltransferase</keyword>
<dbReference type="AlphaFoldDB" id="A0AAV2TJ35"/>
<evidence type="ECO:0000256" key="7">
    <source>
        <dbReference type="ARBA" id="ARBA00022692"/>
    </source>
</evidence>
<dbReference type="GO" id="GO:0016263">
    <property type="term" value="F:glycoprotein-N-acetylgalactosamine 3-beta-galactosyltransferase activity"/>
    <property type="evidence" value="ECO:0007669"/>
    <property type="project" value="UniProtKB-EC"/>
</dbReference>
<dbReference type="GO" id="GO:0016020">
    <property type="term" value="C:membrane"/>
    <property type="evidence" value="ECO:0007669"/>
    <property type="project" value="UniProtKB-SubCell"/>
</dbReference>
<dbReference type="PANTHER" id="PTHR23033:SF8">
    <property type="entry name" value="HEXOSYLTRANSFERASE"/>
    <property type="match status" value="1"/>
</dbReference>
<evidence type="ECO:0000256" key="3">
    <source>
        <dbReference type="ARBA" id="ARBA00006462"/>
    </source>
</evidence>
<dbReference type="GO" id="GO:0000166">
    <property type="term" value="F:nucleotide binding"/>
    <property type="evidence" value="ECO:0007669"/>
    <property type="project" value="UniProtKB-KW"/>
</dbReference>
<evidence type="ECO:0000259" key="12">
    <source>
        <dbReference type="Pfam" id="PF02434"/>
    </source>
</evidence>
<evidence type="ECO:0000313" key="13">
    <source>
        <dbReference type="EMBL" id="CAL5136425.1"/>
    </source>
</evidence>
<evidence type="ECO:0000256" key="10">
    <source>
        <dbReference type="ARBA" id="ARBA00022989"/>
    </source>
</evidence>
<sequence length="267" mass="30866">MYCKPGAVLLGMGSAQLILMTLLFNSPLRVHNTCHPPESVEKEIKFPLKIYSVMSRNKRFNILCYINTYSENHKTKAIHVKNTWARRCSYHFFTSATDHPDLHIMKINMSVPETHMHLWVKMRAVLRMLYKLADKYDYFYKADDDTYAIYENLEKRLRTYSPAEPFMTGWNHHALVKGGYLSGGSGYALSRTALERIVRLAINGHPKCPVTDEDKEDVKMSMCGQAVGVKLYEMFGCDGNSLFYPHLLKNYAERLIKNAHQEKVIPF</sequence>
<dbReference type="InterPro" id="IPR026050">
    <property type="entry name" value="C1GALT1/C1GALT1_chp1"/>
</dbReference>
<keyword evidence="11" id="KW-0472">Membrane</keyword>
<dbReference type="Pfam" id="PF02434">
    <property type="entry name" value="Fringe"/>
    <property type="match status" value="1"/>
</dbReference>
<protein>
    <recommendedName>
        <fullName evidence="4">N-acetylgalactosaminide beta-1,3-galactosyltransferase</fullName>
        <ecNumber evidence="4">2.4.1.122</ecNumber>
    </recommendedName>
</protein>
<keyword evidence="10" id="KW-1133">Transmembrane helix</keyword>
<reference evidence="13" key="1">
    <citation type="submission" date="2024-06" db="EMBL/GenBank/DDBJ databases">
        <authorList>
            <person name="Liu X."/>
            <person name="Lenzi L."/>
            <person name="Haldenby T S."/>
            <person name="Uol C."/>
        </authorList>
    </citation>
    <scope>NUCLEOTIDE SEQUENCE</scope>
</reference>
<dbReference type="Gene3D" id="3.90.550.50">
    <property type="match status" value="1"/>
</dbReference>
<keyword evidence="7" id="KW-0812">Transmembrane</keyword>
<comment type="similarity">
    <text evidence="3">Belongs to the glycosyltransferase 31 family. Beta3-Gal-T subfamily.</text>
</comment>
<evidence type="ECO:0000256" key="2">
    <source>
        <dbReference type="ARBA" id="ARBA00004922"/>
    </source>
</evidence>
<evidence type="ECO:0000256" key="5">
    <source>
        <dbReference type="ARBA" id="ARBA00022676"/>
    </source>
</evidence>
<evidence type="ECO:0000256" key="6">
    <source>
        <dbReference type="ARBA" id="ARBA00022679"/>
    </source>
</evidence>
<evidence type="ECO:0000313" key="14">
    <source>
        <dbReference type="Proteomes" id="UP001497525"/>
    </source>
</evidence>
<gene>
    <name evidence="13" type="ORF">CDAUBV1_LOCUS10518</name>
</gene>
<organism evidence="13 14">
    <name type="scientific">Calicophoron daubneyi</name>
    <name type="common">Rumen fluke</name>
    <name type="synonym">Paramphistomum daubneyi</name>
    <dbReference type="NCBI Taxonomy" id="300641"/>
    <lineage>
        <taxon>Eukaryota</taxon>
        <taxon>Metazoa</taxon>
        <taxon>Spiralia</taxon>
        <taxon>Lophotrochozoa</taxon>
        <taxon>Platyhelminthes</taxon>
        <taxon>Trematoda</taxon>
        <taxon>Digenea</taxon>
        <taxon>Plagiorchiida</taxon>
        <taxon>Pronocephalata</taxon>
        <taxon>Paramphistomoidea</taxon>
        <taxon>Paramphistomidae</taxon>
        <taxon>Calicophoron</taxon>
    </lineage>
</organism>
<evidence type="ECO:0000256" key="11">
    <source>
        <dbReference type="ARBA" id="ARBA00023136"/>
    </source>
</evidence>
<keyword evidence="6" id="KW-0808">Transferase</keyword>
<dbReference type="InterPro" id="IPR003378">
    <property type="entry name" value="Fringe-like_glycosylTrfase"/>
</dbReference>
<accession>A0AAV2TJ35</accession>
<dbReference type="Proteomes" id="UP001497525">
    <property type="component" value="Unassembled WGS sequence"/>
</dbReference>
<dbReference type="PANTHER" id="PTHR23033">
    <property type="entry name" value="BETA1,3-GALACTOSYLTRANSFERASE"/>
    <property type="match status" value="1"/>
</dbReference>